<proteinExistence type="predicted"/>
<keyword evidence="1" id="KW-0472">Membrane</keyword>
<dbReference type="EMBL" id="JACYFG010000051">
    <property type="protein sequence ID" value="MBD5781770.1"/>
    <property type="molecule type" value="Genomic_DNA"/>
</dbReference>
<dbReference type="Pfam" id="PF03929">
    <property type="entry name" value="PepSY_TM"/>
    <property type="match status" value="1"/>
</dbReference>
<keyword evidence="1" id="KW-0812">Transmembrane</keyword>
<feature type="transmembrane region" description="Helical" evidence="1">
    <location>
        <begin position="146"/>
        <end position="163"/>
    </location>
</feature>
<feature type="transmembrane region" description="Helical" evidence="1">
    <location>
        <begin position="195"/>
        <end position="215"/>
    </location>
</feature>
<feature type="transmembrane region" description="Helical" evidence="1">
    <location>
        <begin position="349"/>
        <end position="370"/>
    </location>
</feature>
<dbReference type="Proteomes" id="UP000622317">
    <property type="component" value="Unassembled WGS sequence"/>
</dbReference>
<name>A0A927IJP8_9BACT</name>
<feature type="transmembrane region" description="Helical" evidence="1">
    <location>
        <begin position="6"/>
        <end position="33"/>
    </location>
</feature>
<comment type="caution">
    <text evidence="2">The sequence shown here is derived from an EMBL/GenBank/DDBJ whole genome shotgun (WGS) entry which is preliminary data.</text>
</comment>
<dbReference type="RefSeq" id="WP_191618851.1">
    <property type="nucleotide sequence ID" value="NZ_JACYFG010000051.1"/>
</dbReference>
<sequence>MFRKTIFWIHLVSALISGIVIAVMSITGIGIAFEEEIFAWIDRDISQVEAPANAQAKPLEDLLQIVAEKEPDFKTGYIRVPSASDAAYQFMVSYGDPLYVNQYTGELAYTKTETAHEIIQVMEVLHRFFGFHGEETWIIGRHINGAANLAFLLLCLTGLYLWTPRVLKWRLFKNGLFLKKKSSGKARDWNWHNVFGFWSLPGLVVLSATAVVISYEWGHKIPFALFGEEATEGRAFNMMKAEPAQTPTPPEGAQPIPLDQLIQSTKDAYPEWTSIGFALPKPAADGEVSRPVTLNLVEPDYMPNRAWTPVEVDPYTGKILKAIDFYERSPGLRARVWVRFIHTGAGFGFWGKVIASLFTAASLVLVYTGFALSYRRFFR</sequence>
<keyword evidence="3" id="KW-1185">Reference proteome</keyword>
<protein>
    <submittedName>
        <fullName evidence="2">PepSY domain-containing protein</fullName>
    </submittedName>
</protein>
<gene>
    <name evidence="2" type="ORF">IEN85_19875</name>
</gene>
<dbReference type="AlphaFoldDB" id="A0A927IJP8"/>
<evidence type="ECO:0000313" key="2">
    <source>
        <dbReference type="EMBL" id="MBD5781770.1"/>
    </source>
</evidence>
<evidence type="ECO:0000313" key="3">
    <source>
        <dbReference type="Proteomes" id="UP000622317"/>
    </source>
</evidence>
<dbReference type="PANTHER" id="PTHR34219">
    <property type="entry name" value="IRON-REGULATED INNER MEMBRANE PROTEIN-RELATED"/>
    <property type="match status" value="1"/>
</dbReference>
<organism evidence="2 3">
    <name type="scientific">Pelagicoccus enzymogenes</name>
    <dbReference type="NCBI Taxonomy" id="2773457"/>
    <lineage>
        <taxon>Bacteria</taxon>
        <taxon>Pseudomonadati</taxon>
        <taxon>Verrucomicrobiota</taxon>
        <taxon>Opitutia</taxon>
        <taxon>Puniceicoccales</taxon>
        <taxon>Pelagicoccaceae</taxon>
        <taxon>Pelagicoccus</taxon>
    </lineage>
</organism>
<reference evidence="2" key="1">
    <citation type="submission" date="2020-09" db="EMBL/GenBank/DDBJ databases">
        <title>Pelagicoccus enzymogenes sp. nov. with an EPS production, isolated from marine sediment.</title>
        <authorList>
            <person name="Feng X."/>
        </authorList>
    </citation>
    <scope>NUCLEOTIDE SEQUENCE</scope>
    <source>
        <strain evidence="2">NFK12</strain>
    </source>
</reference>
<evidence type="ECO:0000256" key="1">
    <source>
        <dbReference type="SAM" id="Phobius"/>
    </source>
</evidence>
<dbReference type="InterPro" id="IPR005625">
    <property type="entry name" value="PepSY-ass_TM"/>
</dbReference>
<keyword evidence="1" id="KW-1133">Transmembrane helix</keyword>
<accession>A0A927IJP8</accession>